<reference evidence="4 5" key="1">
    <citation type="journal article" date="2016" name="Sci. Rep.">
        <title>Metabolic traits of an uncultured archaeal lineage -MSBL1- from brine pools of the Red Sea.</title>
        <authorList>
            <person name="Mwirichia R."/>
            <person name="Alam I."/>
            <person name="Rashid M."/>
            <person name="Vinu M."/>
            <person name="Ba-Alawi W."/>
            <person name="Anthony Kamau A."/>
            <person name="Kamanda Ngugi D."/>
            <person name="Goker M."/>
            <person name="Klenk H.P."/>
            <person name="Bajic V."/>
            <person name="Stingl U."/>
        </authorList>
    </citation>
    <scope>NUCLEOTIDE SEQUENCE [LARGE SCALE GENOMIC DNA]</scope>
    <source>
        <strain evidence="4">SCGC-AAA382A20</strain>
    </source>
</reference>
<dbReference type="PANTHER" id="PTHR43694:SF1">
    <property type="entry name" value="RIBONUCLEASE J"/>
    <property type="match status" value="1"/>
</dbReference>
<keyword evidence="5" id="KW-1185">Reference proteome</keyword>
<evidence type="ECO:0000313" key="4">
    <source>
        <dbReference type="EMBL" id="KXB07716.1"/>
    </source>
</evidence>
<dbReference type="Pfam" id="PF12706">
    <property type="entry name" value="Lactamase_B_2"/>
    <property type="match status" value="1"/>
</dbReference>
<dbReference type="PANTHER" id="PTHR43694">
    <property type="entry name" value="RIBONUCLEASE J"/>
    <property type="match status" value="1"/>
</dbReference>
<feature type="domain" description="Metallo-beta-lactamase" evidence="3">
    <location>
        <begin position="14"/>
        <end position="244"/>
    </location>
</feature>
<dbReference type="GO" id="GO:0004527">
    <property type="term" value="F:exonuclease activity"/>
    <property type="evidence" value="ECO:0007669"/>
    <property type="project" value="UniProtKB-KW"/>
</dbReference>
<keyword evidence="1" id="KW-0378">Hydrolase</keyword>
<dbReference type="Proteomes" id="UP000070263">
    <property type="component" value="Unassembled WGS sequence"/>
</dbReference>
<dbReference type="Gene3D" id="3.40.50.10710">
    <property type="entry name" value="Metallo-hydrolase/oxidoreductase"/>
    <property type="match status" value="1"/>
</dbReference>
<dbReference type="EMBL" id="LHYE01000002">
    <property type="protein sequence ID" value="KXB07716.1"/>
    <property type="molecule type" value="Genomic_DNA"/>
</dbReference>
<evidence type="ECO:0000256" key="2">
    <source>
        <dbReference type="ARBA" id="ARBA00022884"/>
    </source>
</evidence>
<evidence type="ECO:0000259" key="3">
    <source>
        <dbReference type="SMART" id="SM00849"/>
    </source>
</evidence>
<sequence>MTSLTFYGGVREIGGNKTLFEEGDTKVFLDFGKSFGGEKTYYEQPFLSPRNEEQLLDLGLLPDVDGIYKDDEPPSVDGVLITHPHLDHWGYTCFLDDDIPLYCGECTKDMILSYEYCSSAGPRKEFYLANFTKSSGREVYKKFETFRTGDRCGIGSLEIEPVHVDHSIPAAYGYIIHTSSKTIAYTGDFRFHGPKSEMTRDFVEAASKADVDVLLIEGTNITGATVSSEQQVKRTVSDLIGEAEGLVVASFSDRDVDRLRSIYQAAQENDRKLVMSMKQAFLIQTLREDPKIDVPDIRNQDVMVFSREKSSTSAWEEVVHEEVEVHSGADINPIQEDVVLVASYYDMNDLLDVEPRSGSIFILSQSEFHDESGEIQHEKLLNWCDHYGMPQYQAHASGHAMPHELKSVIREINPETVIPIHTERPSLYESYISDLDIEFVSPELNEKVSI</sequence>
<keyword evidence="2" id="KW-0694">RNA-binding</keyword>
<dbReference type="InterPro" id="IPR001279">
    <property type="entry name" value="Metallo-B-lactamas"/>
</dbReference>
<name>A0A133VMN1_9EURY</name>
<dbReference type="SUPFAM" id="SSF56281">
    <property type="entry name" value="Metallo-hydrolase/oxidoreductase"/>
    <property type="match status" value="1"/>
</dbReference>
<comment type="caution">
    <text evidence="4">The sequence shown here is derived from an EMBL/GenBank/DDBJ whole genome shotgun (WGS) entry which is preliminary data.</text>
</comment>
<dbReference type="InterPro" id="IPR011108">
    <property type="entry name" value="RMMBL"/>
</dbReference>
<keyword evidence="1" id="KW-0540">Nuclease</keyword>
<dbReference type="SMART" id="SM00849">
    <property type="entry name" value="Lactamase_B"/>
    <property type="match status" value="1"/>
</dbReference>
<dbReference type="InterPro" id="IPR042173">
    <property type="entry name" value="RNase_J_2"/>
</dbReference>
<organism evidence="4 5">
    <name type="scientific">candidate division MSBL1 archaeon SCGC-AAA382A20</name>
    <dbReference type="NCBI Taxonomy" id="1698280"/>
    <lineage>
        <taxon>Archaea</taxon>
        <taxon>Methanobacteriati</taxon>
        <taxon>Methanobacteriota</taxon>
        <taxon>candidate division MSBL1</taxon>
    </lineage>
</organism>
<dbReference type="Gene3D" id="3.60.15.10">
    <property type="entry name" value="Ribonuclease Z/Hydroxyacylglutathione hydrolase-like"/>
    <property type="match status" value="1"/>
</dbReference>
<proteinExistence type="predicted"/>
<dbReference type="Pfam" id="PF07521">
    <property type="entry name" value="RMMBL"/>
    <property type="match status" value="1"/>
</dbReference>
<accession>A0A133VMN1</accession>
<dbReference type="CDD" id="cd07732">
    <property type="entry name" value="metallo-hydrolase-like_MBL-fold"/>
    <property type="match status" value="1"/>
</dbReference>
<keyword evidence="1" id="KW-0269">Exonuclease</keyword>
<evidence type="ECO:0000256" key="1">
    <source>
        <dbReference type="ARBA" id="ARBA00022839"/>
    </source>
</evidence>
<evidence type="ECO:0000313" key="5">
    <source>
        <dbReference type="Proteomes" id="UP000070263"/>
    </source>
</evidence>
<dbReference type="GO" id="GO:0003723">
    <property type="term" value="F:RNA binding"/>
    <property type="evidence" value="ECO:0007669"/>
    <property type="project" value="UniProtKB-KW"/>
</dbReference>
<protein>
    <recommendedName>
        <fullName evidence="3">Metallo-beta-lactamase domain-containing protein</fullName>
    </recommendedName>
</protein>
<dbReference type="AlphaFoldDB" id="A0A133VMN1"/>
<dbReference type="InterPro" id="IPR036866">
    <property type="entry name" value="RibonucZ/Hydroxyglut_hydro"/>
</dbReference>
<gene>
    <name evidence="4" type="ORF">AKJ51_00385</name>
</gene>